<dbReference type="InterPro" id="IPR029058">
    <property type="entry name" value="AB_hydrolase_fold"/>
</dbReference>
<evidence type="ECO:0000259" key="3">
    <source>
        <dbReference type="Pfam" id="PF00930"/>
    </source>
</evidence>
<dbReference type="KEGG" id="mis:MICPUN_86889"/>
<feature type="domain" description="Peptidase S9 prolyl oligopeptidase catalytic" evidence="2">
    <location>
        <begin position="572"/>
        <end position="774"/>
    </location>
</feature>
<evidence type="ECO:0000259" key="2">
    <source>
        <dbReference type="Pfam" id="PF00326"/>
    </source>
</evidence>
<dbReference type="RefSeq" id="XP_002509038.1">
    <property type="nucleotide sequence ID" value="XM_002508992.1"/>
</dbReference>
<reference evidence="4 5" key="1">
    <citation type="journal article" date="2009" name="Science">
        <title>Green evolution and dynamic adaptations revealed by genomes of the marine picoeukaryotes Micromonas.</title>
        <authorList>
            <person name="Worden A.Z."/>
            <person name="Lee J.H."/>
            <person name="Mock T."/>
            <person name="Rouze P."/>
            <person name="Simmons M.P."/>
            <person name="Aerts A.L."/>
            <person name="Allen A.E."/>
            <person name="Cuvelier M.L."/>
            <person name="Derelle E."/>
            <person name="Everett M.V."/>
            <person name="Foulon E."/>
            <person name="Grimwood J."/>
            <person name="Gundlach H."/>
            <person name="Henrissat B."/>
            <person name="Napoli C."/>
            <person name="McDonald S.M."/>
            <person name="Parker M.S."/>
            <person name="Rombauts S."/>
            <person name="Salamov A."/>
            <person name="Von Dassow P."/>
            <person name="Badger J.H."/>
            <person name="Coutinho P.M."/>
            <person name="Demir E."/>
            <person name="Dubchak I."/>
            <person name="Gentemann C."/>
            <person name="Eikrem W."/>
            <person name="Gready J.E."/>
            <person name="John U."/>
            <person name="Lanier W."/>
            <person name="Lindquist E.A."/>
            <person name="Lucas S."/>
            <person name="Mayer K.F."/>
            <person name="Moreau H."/>
            <person name="Not F."/>
            <person name="Otillar R."/>
            <person name="Panaud O."/>
            <person name="Pangilinan J."/>
            <person name="Paulsen I."/>
            <person name="Piegu B."/>
            <person name="Poliakov A."/>
            <person name="Robbens S."/>
            <person name="Schmutz J."/>
            <person name="Toulza E."/>
            <person name="Wyss T."/>
            <person name="Zelensky A."/>
            <person name="Zhou K."/>
            <person name="Armbrust E.V."/>
            <person name="Bhattacharya D."/>
            <person name="Goodenough U.W."/>
            <person name="Van de Peer Y."/>
            <person name="Grigoriev I.V."/>
        </authorList>
    </citation>
    <scope>NUCLEOTIDE SEQUENCE [LARGE SCALE GENOMIC DNA]</scope>
    <source>
        <strain evidence="5">RCC299 / NOUM17</strain>
    </source>
</reference>
<dbReference type="Pfam" id="PF00930">
    <property type="entry name" value="DPPIV_N"/>
    <property type="match status" value="1"/>
</dbReference>
<dbReference type="GO" id="GO:0008236">
    <property type="term" value="F:serine-type peptidase activity"/>
    <property type="evidence" value="ECO:0007669"/>
    <property type="project" value="InterPro"/>
</dbReference>
<evidence type="ECO:0000313" key="5">
    <source>
        <dbReference type="Proteomes" id="UP000002009"/>
    </source>
</evidence>
<dbReference type="GO" id="GO:0008239">
    <property type="term" value="F:dipeptidyl-peptidase activity"/>
    <property type="evidence" value="ECO:0007669"/>
    <property type="project" value="TreeGrafter"/>
</dbReference>
<dbReference type="PANTHER" id="PTHR11731">
    <property type="entry name" value="PROTEASE FAMILY S9B,C DIPEPTIDYL-PEPTIDASE IV-RELATED"/>
    <property type="match status" value="1"/>
</dbReference>
<evidence type="ECO:0000256" key="1">
    <source>
        <dbReference type="SAM" id="MobiDB-lite"/>
    </source>
</evidence>
<accession>C1FJ57</accession>
<dbReference type="AlphaFoldDB" id="C1FJ57"/>
<dbReference type="EMBL" id="CP001577">
    <property type="protein sequence ID" value="ACO70296.1"/>
    <property type="molecule type" value="Genomic_DNA"/>
</dbReference>
<dbReference type="InterPro" id="IPR050278">
    <property type="entry name" value="Serine_Prot_S9B/DPPIV"/>
</dbReference>
<dbReference type="GO" id="GO:0006508">
    <property type="term" value="P:proteolysis"/>
    <property type="evidence" value="ECO:0007669"/>
    <property type="project" value="InterPro"/>
</dbReference>
<dbReference type="SUPFAM" id="SSF82171">
    <property type="entry name" value="DPP6 N-terminal domain-like"/>
    <property type="match status" value="1"/>
</dbReference>
<feature type="non-terminal residue" evidence="4">
    <location>
        <position position="1"/>
    </location>
</feature>
<gene>
    <name evidence="4" type="ORF">MICPUN_86889</name>
</gene>
<name>C1FJ57_MICCC</name>
<dbReference type="GeneID" id="8248161"/>
<dbReference type="FunCoup" id="C1FJ57">
    <property type="interactions" value="1683"/>
</dbReference>
<proteinExistence type="predicted"/>
<protein>
    <submittedName>
        <fullName evidence="4">Uncharacterized protein</fullName>
    </submittedName>
</protein>
<dbReference type="Gene3D" id="2.140.10.30">
    <property type="entry name" value="Dipeptidylpeptidase IV, N-terminal domain"/>
    <property type="match status" value="1"/>
</dbReference>
<keyword evidence="5" id="KW-1185">Reference proteome</keyword>
<dbReference type="SUPFAM" id="SSF53474">
    <property type="entry name" value="alpha/beta-Hydrolases"/>
    <property type="match status" value="1"/>
</dbReference>
<dbReference type="ESTHER" id="micsr-c1fj57">
    <property type="family name" value="DPP4N_Peptidase_S9"/>
</dbReference>
<dbReference type="Pfam" id="PF00326">
    <property type="entry name" value="Peptidase_S9"/>
    <property type="match status" value="1"/>
</dbReference>
<dbReference type="InterPro" id="IPR001375">
    <property type="entry name" value="Peptidase_S9_cat"/>
</dbReference>
<dbReference type="eggNOG" id="KOG2281">
    <property type="taxonomic scope" value="Eukaryota"/>
</dbReference>
<dbReference type="OrthoDB" id="16520at2759"/>
<dbReference type="InterPro" id="IPR002469">
    <property type="entry name" value="Peptidase_S9B_N"/>
</dbReference>
<feature type="domain" description="Dipeptidylpeptidase IV N-terminal" evidence="3">
    <location>
        <begin position="130"/>
        <end position="465"/>
    </location>
</feature>
<dbReference type="InParanoid" id="C1FJ57"/>
<dbReference type="Proteomes" id="UP000002009">
    <property type="component" value="Chromosome 12"/>
</dbReference>
<sequence length="800" mass="86764">IEDVFGYPAPGSLHPIGFQWSPDGALLGNLFSPNGTLVRNLYAYDVRAGAQRLLATPAREAYADEARLPDEEKLRRERTRELGLGVTRFEWASRRAKGEARRLLVPQSDAGGDKLAASEPRLVVDSGDNGAAVLDAKLSPDGKWVAFVREKEIRVAPDVVSDALPSARVTFGAYGRDATTHGLAEFIAAEEMDRPEGYWWSPDGRKIAFARVDAGTVTPYLIERADGSSERHRYPFAGGTNARVTLGVVDNPLDFDVVWLDVDCGPGNARGDEEEYLARVAWSADSERVFAQVQRRDQRSASLIRVDARTGERCDPAPLVIEYPPAGCGWVNLAPPSATFRELRGEIADPSGVIRAGDFLWGSWRTGHLHLYVHCGSTGVCKRAVSAGDWSVDELIGVDELSGHVYFTGAADGPLEKHLYRAPLWGPSADDGSSTSASMARLTPRAGWNLCSMDEACTRFVCVHSAADKTPTVTVHETKATATTTTVEFGDERAACSSKVPFLSPLLGERFRRLAPPTPFEVTAADGATKLHGVAYVPDERVHGPPPYPCVVSVYGGPHAQTVQNAWHLTTDIRAQSYRSRGICVLKLDNRGSARRGQRFERAICGNLGAVEVEDQARGVDHLVRCGVVDPTRVGIFGWSYGGFLAATALARRPDVFACAVAGAPVTAWEWYDAHYTERYMGTPDANPDGYANASVIGRCGDVMGKVLVVHGVVDENVHFRHSTAYVAGLERCGKTAGDGYVFMPFPNERHVPRGAADRMYMERSMQAFFEANLIQVDGGRRGAKSEDGDGMPVTNTAPA</sequence>
<dbReference type="Gene3D" id="3.40.50.1820">
    <property type="entry name" value="alpha/beta hydrolase"/>
    <property type="match status" value="1"/>
</dbReference>
<dbReference type="OMA" id="VTHMTPQ"/>
<dbReference type="PANTHER" id="PTHR11731:SF193">
    <property type="entry name" value="DIPEPTIDYL PEPTIDASE 9"/>
    <property type="match status" value="1"/>
</dbReference>
<organism evidence="4 5">
    <name type="scientific">Micromonas commoda (strain RCC299 / NOUM17 / CCMP2709)</name>
    <name type="common">Picoplanktonic green alga</name>
    <dbReference type="NCBI Taxonomy" id="296587"/>
    <lineage>
        <taxon>Eukaryota</taxon>
        <taxon>Viridiplantae</taxon>
        <taxon>Chlorophyta</taxon>
        <taxon>Mamiellophyceae</taxon>
        <taxon>Mamiellales</taxon>
        <taxon>Mamiellaceae</taxon>
        <taxon>Micromonas</taxon>
    </lineage>
</organism>
<dbReference type="MEROPS" id="S09.A03"/>
<evidence type="ECO:0000313" key="4">
    <source>
        <dbReference type="EMBL" id="ACO70296.1"/>
    </source>
</evidence>
<feature type="region of interest" description="Disordered" evidence="1">
    <location>
        <begin position="780"/>
        <end position="800"/>
    </location>
</feature>